<keyword evidence="3" id="KW-1185">Reference proteome</keyword>
<dbReference type="Gene3D" id="2.30.29.30">
    <property type="entry name" value="Pleckstrin-homology domain (PH domain)/Phosphotyrosine-binding domain (PTB)"/>
    <property type="match status" value="1"/>
</dbReference>
<organism evidence="2 3">
    <name type="scientific">Besnoitia besnoiti</name>
    <name type="common">Apicomplexan protozoan</name>
    <dbReference type="NCBI Taxonomy" id="94643"/>
    <lineage>
        <taxon>Eukaryota</taxon>
        <taxon>Sar</taxon>
        <taxon>Alveolata</taxon>
        <taxon>Apicomplexa</taxon>
        <taxon>Conoidasida</taxon>
        <taxon>Coccidia</taxon>
        <taxon>Eucoccidiorida</taxon>
        <taxon>Eimeriorina</taxon>
        <taxon>Sarcocystidae</taxon>
        <taxon>Besnoitia</taxon>
    </lineage>
</organism>
<comment type="caution">
    <text evidence="2">The sequence shown here is derived from an EMBL/GenBank/DDBJ whole genome shotgun (WGS) entry which is preliminary data.</text>
</comment>
<sequence>MAQKTLETSGSLRLLSYDELFKPSEVKTIEKFRGFKRQNTLKGDTRAKNELLSVLRQQRVLVDDNAIHFVAEARGESKADARNSVFKLAQRYKVLPDTENVKKIKQLFGRVREDDSGDEDWEPSFRRLPTCLKTKRGAKMMDDEVSHDILLGEIDSIEDESSKLGDNVVSSEAVKEEPEEVISRVIDQQGGGLGLATEKAESATEKQEEDFDDDDEDDAHFDHDDIKVLNDMQREFIGNNLTAWLQDIRKAYESGVKLVKVNALGLKFIRILTIKDMVLSIRQPHTQSKVKVERQVAITEIISVKLGRDSKEFRALDKLVEDKKEPADTNPPATLCAVVDLPKNRSLSLVFLEEDQRNGFVFFLRVLQKKARRAAEDLGEAV</sequence>
<gene>
    <name evidence="2" type="ORF">BESB_023740</name>
</gene>
<dbReference type="KEGG" id="bbes:BESB_023740"/>
<name>A0A2A9M919_BESBE</name>
<dbReference type="OrthoDB" id="338280at2759"/>
<evidence type="ECO:0000313" key="3">
    <source>
        <dbReference type="Proteomes" id="UP000224006"/>
    </source>
</evidence>
<dbReference type="Proteomes" id="UP000224006">
    <property type="component" value="Chromosome XII"/>
</dbReference>
<feature type="compositionally biased region" description="Acidic residues" evidence="1">
    <location>
        <begin position="207"/>
        <end position="219"/>
    </location>
</feature>
<dbReference type="InterPro" id="IPR011993">
    <property type="entry name" value="PH-like_dom_sf"/>
</dbReference>
<feature type="region of interest" description="Disordered" evidence="1">
    <location>
        <begin position="190"/>
        <end position="219"/>
    </location>
</feature>
<evidence type="ECO:0000256" key="1">
    <source>
        <dbReference type="SAM" id="MobiDB-lite"/>
    </source>
</evidence>
<dbReference type="AlphaFoldDB" id="A0A2A9M919"/>
<dbReference type="RefSeq" id="XP_029215891.1">
    <property type="nucleotide sequence ID" value="XM_029361076.1"/>
</dbReference>
<evidence type="ECO:0000313" key="2">
    <source>
        <dbReference type="EMBL" id="PFH31882.1"/>
    </source>
</evidence>
<reference evidence="2 3" key="1">
    <citation type="submission" date="2017-09" db="EMBL/GenBank/DDBJ databases">
        <title>Genome sequencing of Besnoitia besnoiti strain Bb-Ger1.</title>
        <authorList>
            <person name="Schares G."/>
            <person name="Venepally P."/>
            <person name="Lorenzi H.A."/>
        </authorList>
    </citation>
    <scope>NUCLEOTIDE SEQUENCE [LARGE SCALE GENOMIC DNA]</scope>
    <source>
        <strain evidence="2 3">Bb-Ger1</strain>
    </source>
</reference>
<dbReference type="GeneID" id="40307434"/>
<protein>
    <submittedName>
        <fullName evidence="2">Uncharacterized protein</fullName>
    </submittedName>
</protein>
<dbReference type="EMBL" id="NWUJ01000013">
    <property type="protein sequence ID" value="PFH31882.1"/>
    <property type="molecule type" value="Genomic_DNA"/>
</dbReference>
<dbReference type="VEuPathDB" id="ToxoDB:BESB_023740"/>
<proteinExistence type="predicted"/>
<accession>A0A2A9M919</accession>